<dbReference type="FunFam" id="3.40.50.720:FF:000084">
    <property type="entry name" value="Short-chain dehydrogenase reductase"/>
    <property type="match status" value="1"/>
</dbReference>
<evidence type="ECO:0000256" key="1">
    <source>
        <dbReference type="ARBA" id="ARBA00006484"/>
    </source>
</evidence>
<dbReference type="PRINTS" id="PR00081">
    <property type="entry name" value="GDHRDH"/>
</dbReference>
<dbReference type="PANTHER" id="PTHR42760">
    <property type="entry name" value="SHORT-CHAIN DEHYDROGENASES/REDUCTASES FAMILY MEMBER"/>
    <property type="match status" value="1"/>
</dbReference>
<dbReference type="SUPFAM" id="SSF51735">
    <property type="entry name" value="NAD(P)-binding Rossmann-fold domains"/>
    <property type="match status" value="1"/>
</dbReference>
<dbReference type="NCBIfam" id="NF005559">
    <property type="entry name" value="PRK07231.1"/>
    <property type="match status" value="1"/>
</dbReference>
<dbReference type="PRINTS" id="PR00080">
    <property type="entry name" value="SDRFAMILY"/>
</dbReference>
<gene>
    <name evidence="3" type="ORF">ADM90_12675</name>
</gene>
<dbReference type="AlphaFoldDB" id="A0A0M9DIT8"/>
<dbReference type="PROSITE" id="PS00061">
    <property type="entry name" value="ADH_SHORT"/>
    <property type="match status" value="1"/>
</dbReference>
<evidence type="ECO:0000313" key="3">
    <source>
        <dbReference type="EMBL" id="KOY81769.1"/>
    </source>
</evidence>
<dbReference type="PATRIC" id="fig|33935.3.peg.3382"/>
<dbReference type="PANTHER" id="PTHR42760:SF40">
    <property type="entry name" value="3-OXOACYL-[ACYL-CARRIER-PROTEIN] REDUCTASE, CHLOROPLASTIC"/>
    <property type="match status" value="1"/>
</dbReference>
<dbReference type="OrthoDB" id="9803333at2"/>
<dbReference type="STRING" id="33935.ADM90_12675"/>
<dbReference type="InterPro" id="IPR002347">
    <property type="entry name" value="SDR_fam"/>
</dbReference>
<dbReference type="RefSeq" id="WP_053995359.1">
    <property type="nucleotide sequence ID" value="NZ_CP065643.1"/>
</dbReference>
<dbReference type="Gene3D" id="3.40.50.720">
    <property type="entry name" value="NAD(P)-binding Rossmann-like Domain"/>
    <property type="match status" value="1"/>
</dbReference>
<dbReference type="EMBL" id="LGCI01000008">
    <property type="protein sequence ID" value="KOY81769.1"/>
    <property type="molecule type" value="Genomic_DNA"/>
</dbReference>
<keyword evidence="2" id="KW-0560">Oxidoreductase</keyword>
<sequence>MTNFFSELAGKTVIVTGGNKGIGKDIALTFAKLNANVVIAGRDQASLDATLQELQVFNDRCLAVQGDLSQVTNITSLIEKTAATFDTIDILVNNAGVNIPKPAMEVTESDWDTVLNLNLKSAFFASQAAAKYMMAQKSGKIINIASQMAFVGYYKRAAYCSSKGGLVQLTKALAVEWAQCGIKVNAVAPTFIETELTEKMFTDQAFKTDVEKRILLGELAQPQDISGAVLYLASNLANFVTGETIKVDGGWTAI</sequence>
<reference evidence="3 4" key="1">
    <citation type="submission" date="2015-07" db="EMBL/GenBank/DDBJ databases">
        <title>Genome sequencing project for genomic taxonomy and phylogenomics of Bacillus-like bacteria.</title>
        <authorList>
            <person name="Liu B."/>
            <person name="Wang J."/>
            <person name="Zhu Y."/>
            <person name="Liu G."/>
            <person name="Chen Q."/>
            <person name="Chen Z."/>
            <person name="Che J."/>
            <person name="Ge C."/>
            <person name="Shi H."/>
            <person name="Pan Z."/>
            <person name="Liu X."/>
        </authorList>
    </citation>
    <scope>NUCLEOTIDE SEQUENCE [LARGE SCALE GENOMIC DNA]</scope>
    <source>
        <strain evidence="3 4">DSM 54</strain>
    </source>
</reference>
<keyword evidence="4" id="KW-1185">Reference proteome</keyword>
<accession>A0A0M9DIT8</accession>
<dbReference type="GO" id="GO:0030497">
    <property type="term" value="P:fatty acid elongation"/>
    <property type="evidence" value="ECO:0007669"/>
    <property type="project" value="TreeGrafter"/>
</dbReference>
<dbReference type="GO" id="GO:0008206">
    <property type="term" value="P:bile acid metabolic process"/>
    <property type="evidence" value="ECO:0007669"/>
    <property type="project" value="UniProtKB-ARBA"/>
</dbReference>
<comment type="similarity">
    <text evidence="1">Belongs to the short-chain dehydrogenases/reductases (SDR) family.</text>
</comment>
<dbReference type="Pfam" id="PF13561">
    <property type="entry name" value="adh_short_C2"/>
    <property type="match status" value="1"/>
</dbReference>
<proteinExistence type="inferred from homology"/>
<name>A0A0M9DIT8_9BACI</name>
<evidence type="ECO:0000313" key="4">
    <source>
        <dbReference type="Proteomes" id="UP000037977"/>
    </source>
</evidence>
<dbReference type="InterPro" id="IPR020904">
    <property type="entry name" value="Sc_DH/Rdtase_CS"/>
</dbReference>
<dbReference type="Proteomes" id="UP000037977">
    <property type="component" value="Unassembled WGS sequence"/>
</dbReference>
<dbReference type="InterPro" id="IPR036291">
    <property type="entry name" value="NAD(P)-bd_dom_sf"/>
</dbReference>
<comment type="caution">
    <text evidence="3">The sequence shown here is derived from an EMBL/GenBank/DDBJ whole genome shotgun (WGS) entry which is preliminary data.</text>
</comment>
<protein>
    <submittedName>
        <fullName evidence="3">2-deoxy-D-gluconate 3-dehydrogenase</fullName>
    </submittedName>
</protein>
<organism evidence="3 4">
    <name type="scientific">Lysinibacillus macroides</name>
    <dbReference type="NCBI Taxonomy" id="33935"/>
    <lineage>
        <taxon>Bacteria</taxon>
        <taxon>Bacillati</taxon>
        <taxon>Bacillota</taxon>
        <taxon>Bacilli</taxon>
        <taxon>Bacillales</taxon>
        <taxon>Bacillaceae</taxon>
        <taxon>Lysinibacillus</taxon>
    </lineage>
</organism>
<dbReference type="GO" id="GO:0016616">
    <property type="term" value="F:oxidoreductase activity, acting on the CH-OH group of donors, NAD or NADP as acceptor"/>
    <property type="evidence" value="ECO:0007669"/>
    <property type="project" value="TreeGrafter"/>
</dbReference>
<evidence type="ECO:0000256" key="2">
    <source>
        <dbReference type="ARBA" id="ARBA00023002"/>
    </source>
</evidence>